<evidence type="ECO:0000259" key="1">
    <source>
        <dbReference type="Pfam" id="PF20149"/>
    </source>
</evidence>
<feature type="domain" description="DUF6532" evidence="1">
    <location>
        <begin position="116"/>
        <end position="318"/>
    </location>
</feature>
<dbReference type="InterPro" id="IPR045341">
    <property type="entry name" value="DUF6532"/>
</dbReference>
<dbReference type="Pfam" id="PF20149">
    <property type="entry name" value="DUF6532"/>
    <property type="match status" value="1"/>
</dbReference>
<gene>
    <name evidence="2" type="ORF">R3P38DRAFT_3604582</name>
</gene>
<organism evidence="2 3">
    <name type="scientific">Favolaschia claudopus</name>
    <dbReference type="NCBI Taxonomy" id="2862362"/>
    <lineage>
        <taxon>Eukaryota</taxon>
        <taxon>Fungi</taxon>
        <taxon>Dikarya</taxon>
        <taxon>Basidiomycota</taxon>
        <taxon>Agaricomycotina</taxon>
        <taxon>Agaricomycetes</taxon>
        <taxon>Agaricomycetidae</taxon>
        <taxon>Agaricales</taxon>
        <taxon>Marasmiineae</taxon>
        <taxon>Mycenaceae</taxon>
        <taxon>Favolaschia</taxon>
    </lineage>
</organism>
<reference evidence="2 3" key="1">
    <citation type="journal article" date="2024" name="J Genomics">
        <title>Draft genome sequencing and assembly of Favolaschia claudopus CIRM-BRFM 2984 isolated from oak limbs.</title>
        <authorList>
            <person name="Navarro D."/>
            <person name="Drula E."/>
            <person name="Chaduli D."/>
            <person name="Cazenave R."/>
            <person name="Ahrendt S."/>
            <person name="Wang J."/>
            <person name="Lipzen A."/>
            <person name="Daum C."/>
            <person name="Barry K."/>
            <person name="Grigoriev I.V."/>
            <person name="Favel A."/>
            <person name="Rosso M.N."/>
            <person name="Martin F."/>
        </authorList>
    </citation>
    <scope>NUCLEOTIDE SEQUENCE [LARGE SCALE GENOMIC DNA]</scope>
    <source>
        <strain evidence="2 3">CIRM-BRFM 2984</strain>
    </source>
</reference>
<name>A0AAW0A8L4_9AGAR</name>
<evidence type="ECO:0000313" key="3">
    <source>
        <dbReference type="Proteomes" id="UP001362999"/>
    </source>
</evidence>
<dbReference type="EMBL" id="JAWWNJ010000078">
    <property type="protein sequence ID" value="KAK7005414.1"/>
    <property type="molecule type" value="Genomic_DNA"/>
</dbReference>
<comment type="caution">
    <text evidence="2">The sequence shown here is derived from an EMBL/GenBank/DDBJ whole genome shotgun (WGS) entry which is preliminary data.</text>
</comment>
<dbReference type="Proteomes" id="UP001362999">
    <property type="component" value="Unassembled WGS sequence"/>
</dbReference>
<evidence type="ECO:0000313" key="2">
    <source>
        <dbReference type="EMBL" id="KAK7005414.1"/>
    </source>
</evidence>
<keyword evidence="3" id="KW-1185">Reference proteome</keyword>
<protein>
    <recommendedName>
        <fullName evidence="1">DUF6532 domain-containing protein</fullName>
    </recommendedName>
</protein>
<accession>A0AAW0A8L4</accession>
<dbReference type="AlphaFoldDB" id="A0AAW0A8L4"/>
<proteinExistence type="predicted"/>
<sequence length="368" mass="41112">MPEAREAKCSFIICDEYFGPILVKDGALPLERIDIDATEKEQKRFPKSHPAHQGLPYAIDSSCTAKRGTNKSQGSVYPPPMCTTGKKKATNRLGELALIQFLTHTSAHPMSRAAYESSIKVVNKEAQHIKERARIDEDFCLIIASLIFPRVAILCNDIVKFITPKTDDYFKLTGYSSTKKDNRERVEKALQDYHFIFPVVWKKAAAAADGAADDAANPKLEIKFQANLPFHSGPIIDTINEKFFSKPRCLGRKYKKLFKGPDSHPNEFELPDTMVALVAVYFWARLHGWSSGRYVDAGGYTQARLETTYRGLLKFITDMRNDDEEQAHRVLHKLYLAVGADQAPVAALTTGSAMKVLQLGVADEDALV</sequence>